<dbReference type="InterPro" id="IPR042099">
    <property type="entry name" value="ANL_N_sf"/>
</dbReference>
<keyword evidence="4" id="KW-1185">Reference proteome</keyword>
<accession>B6JB97</accession>
<dbReference type="PANTHER" id="PTHR43767:SF1">
    <property type="entry name" value="NONRIBOSOMAL PEPTIDE SYNTHASE PES1 (EUROFUNG)-RELATED"/>
    <property type="match status" value="1"/>
</dbReference>
<dbReference type="PROSITE" id="PS00455">
    <property type="entry name" value="AMP_BINDING"/>
    <property type="match status" value="1"/>
</dbReference>
<keyword evidence="3" id="KW-0436">Ligase</keyword>
<dbReference type="KEGG" id="oca:OCAR_5306"/>
<organism evidence="3 4">
    <name type="scientific">Afipia carboxidovorans (strain ATCC 49405 / DSM 1227 / KCTC 32145 / OM5)</name>
    <name type="common">Oligotropha carboxidovorans</name>
    <dbReference type="NCBI Taxonomy" id="504832"/>
    <lineage>
        <taxon>Bacteria</taxon>
        <taxon>Pseudomonadati</taxon>
        <taxon>Pseudomonadota</taxon>
        <taxon>Alphaproteobacteria</taxon>
        <taxon>Hyphomicrobiales</taxon>
        <taxon>Nitrobacteraceae</taxon>
        <taxon>Afipia</taxon>
    </lineage>
</organism>
<dbReference type="InterPro" id="IPR050237">
    <property type="entry name" value="ATP-dep_AMP-bd_enzyme"/>
</dbReference>
<dbReference type="EC" id="6.2.1.3" evidence="3"/>
<dbReference type="OrthoDB" id="9803968at2"/>
<dbReference type="InterPro" id="IPR020845">
    <property type="entry name" value="AMP-binding_CS"/>
</dbReference>
<proteinExistence type="predicted"/>
<dbReference type="eggNOG" id="COG0318">
    <property type="taxonomic scope" value="Bacteria"/>
</dbReference>
<evidence type="ECO:0000259" key="2">
    <source>
        <dbReference type="Pfam" id="PF13193"/>
    </source>
</evidence>
<dbReference type="Pfam" id="PF00501">
    <property type="entry name" value="AMP-binding"/>
    <property type="match status" value="1"/>
</dbReference>
<feature type="domain" description="AMP-binding enzyme C-terminal" evidence="2">
    <location>
        <begin position="430"/>
        <end position="500"/>
    </location>
</feature>
<dbReference type="InterPro" id="IPR000873">
    <property type="entry name" value="AMP-dep_synth/lig_dom"/>
</dbReference>
<dbReference type="STRING" id="504832.OCA5_c26680"/>
<dbReference type="Proteomes" id="UP000007730">
    <property type="component" value="Chromosome"/>
</dbReference>
<dbReference type="Gene3D" id="3.40.50.12780">
    <property type="entry name" value="N-terminal domain of ligase-like"/>
    <property type="match status" value="1"/>
</dbReference>
<dbReference type="Gene3D" id="3.30.300.30">
    <property type="match status" value="1"/>
</dbReference>
<evidence type="ECO:0000313" key="4">
    <source>
        <dbReference type="Proteomes" id="UP000007730"/>
    </source>
</evidence>
<sequence length="523" mass="55148">MDTVILQFDDDARPSRASASGQGAAPSLEGVDHLGLAFFDVARARGAHPAIETEKAAFTYDWLLRAAESVRRYLCSREDFAPGARVALKLANSPEYVAAFYGTLLADGVVVPLPVALEPARLQQVEDACRPDILIVPKNLADNTSDVVTLVADTPSDLARPVVQRSRDDLAMLLFTSGSTGLPKGVMLSHGNLLANARAILHELPITPDERALVLLPFCHAFGNSILQTHILAGATMVFAGALMFPATIPQAIAKFSATSFSAVPEVYGMLLKYGGLGDQKMPSLRYMSVAGGGLRHDLSLRMAELIKPAEFYVMYGQSEASARLAVLPPAELKAREGSIGRALDGVALAVMDDAGAALPPGEAGMLCARGPNVMLGYWQDSAATADVLGADGWLRTGDLARRDADGYFYIEGRANLLVKVQGYRVHPAEVESIVEAAFPGARAVAVPVPHAGDTRFALFVAPQGAAVDVGSLQAACRAALASHKVPVHIEIVEELPLTSGYKVDRAALSARAAAAGQPPSPE</sequence>
<dbReference type="GO" id="GO:0004467">
    <property type="term" value="F:long-chain fatty acid-CoA ligase activity"/>
    <property type="evidence" value="ECO:0007669"/>
    <property type="project" value="UniProtKB-EC"/>
</dbReference>
<name>B6JB97_AFIC5</name>
<dbReference type="PANTHER" id="PTHR43767">
    <property type="entry name" value="LONG-CHAIN-FATTY-ACID--COA LIGASE"/>
    <property type="match status" value="1"/>
</dbReference>
<feature type="domain" description="AMP-dependent synthetase/ligase" evidence="1">
    <location>
        <begin position="39"/>
        <end position="379"/>
    </location>
</feature>
<dbReference type="InterPro" id="IPR025110">
    <property type="entry name" value="AMP-bd_C"/>
</dbReference>
<dbReference type="EMBL" id="CP002826">
    <property type="protein sequence ID" value="AEI07363.1"/>
    <property type="molecule type" value="Genomic_DNA"/>
</dbReference>
<dbReference type="AlphaFoldDB" id="B6JB97"/>
<gene>
    <name evidence="3" type="primary">lcfB4</name>
    <name evidence="3" type="ordered locus">OCA5_c26680</name>
</gene>
<dbReference type="HOGENOM" id="CLU_000022_59_0_5"/>
<dbReference type="KEGG" id="ocg:OCA5_c26680"/>
<dbReference type="RefSeq" id="WP_012562467.1">
    <property type="nucleotide sequence ID" value="NC_011386.1"/>
</dbReference>
<reference evidence="3 4" key="1">
    <citation type="journal article" date="2011" name="J. Bacteriol.">
        <title>Complete genome sequences of the chemolithoautotrophic Oligotropha carboxidovorans strains OM4 and OM5.</title>
        <authorList>
            <person name="Volland S."/>
            <person name="Rachinger M."/>
            <person name="Strittmatter A."/>
            <person name="Daniel R."/>
            <person name="Gottschalk G."/>
            <person name="Meyer O."/>
        </authorList>
    </citation>
    <scope>NUCLEOTIDE SEQUENCE [LARGE SCALE GENOMIC DNA]</scope>
    <source>
        <strain evidence="4">ATCC 49405 / DSM 1227 / KCTC 32145 / OM5</strain>
    </source>
</reference>
<dbReference type="Pfam" id="PF13193">
    <property type="entry name" value="AMP-binding_C"/>
    <property type="match status" value="1"/>
</dbReference>
<dbReference type="InterPro" id="IPR045851">
    <property type="entry name" value="AMP-bd_C_sf"/>
</dbReference>
<dbReference type="SUPFAM" id="SSF56801">
    <property type="entry name" value="Acetyl-CoA synthetase-like"/>
    <property type="match status" value="1"/>
</dbReference>
<evidence type="ECO:0000259" key="1">
    <source>
        <dbReference type="Pfam" id="PF00501"/>
    </source>
</evidence>
<evidence type="ECO:0000313" key="3">
    <source>
        <dbReference type="EMBL" id="AEI07363.1"/>
    </source>
</evidence>
<protein>
    <submittedName>
        <fullName evidence="3">Long-chain-fatty-acid--CoA ligase LcfB</fullName>
        <ecNumber evidence="3">6.2.1.3</ecNumber>
    </submittedName>
</protein>